<dbReference type="HOGENOM" id="CLU_520963_0_0_1"/>
<dbReference type="PANTHER" id="PTHR21690">
    <property type="entry name" value="CUB DOMAIN-CONTAINING PROTEIN-RELATED"/>
    <property type="match status" value="1"/>
</dbReference>
<gene>
    <name evidence="2" type="ORF">CAEBREN_28190</name>
</gene>
<feature type="signal peptide" evidence="1">
    <location>
        <begin position="1"/>
        <end position="18"/>
    </location>
</feature>
<proteinExistence type="predicted"/>
<evidence type="ECO:0008006" key="4">
    <source>
        <dbReference type="Google" id="ProtNLM"/>
    </source>
</evidence>
<dbReference type="EMBL" id="GL379828">
    <property type="protein sequence ID" value="EGT50372.1"/>
    <property type="molecule type" value="Genomic_DNA"/>
</dbReference>
<keyword evidence="1" id="KW-0732">Signal</keyword>
<evidence type="ECO:0000313" key="3">
    <source>
        <dbReference type="Proteomes" id="UP000008068"/>
    </source>
</evidence>
<dbReference type="Proteomes" id="UP000008068">
    <property type="component" value="Unassembled WGS sequence"/>
</dbReference>
<name>G0N210_CAEBE</name>
<dbReference type="FunCoup" id="G0N210">
    <property type="interactions" value="1899"/>
</dbReference>
<evidence type="ECO:0000313" key="2">
    <source>
        <dbReference type="EMBL" id="EGT50372.1"/>
    </source>
</evidence>
<accession>G0N210</accession>
<dbReference type="InterPro" id="IPR036465">
    <property type="entry name" value="vWFA_dom_sf"/>
</dbReference>
<keyword evidence="3" id="KW-1185">Reference proteome</keyword>
<feature type="chain" id="PRO_5003404044" description="CUB domain-containing protein" evidence="1">
    <location>
        <begin position="19"/>
        <end position="523"/>
    </location>
</feature>
<sequence>MYKFAVLVLAVLVKDTIASCQCYETSNYTGKSAAISNAYETADFSSCAKNCSYTAYSGDDTYGWTGLTFQWGTTTNSGGLVEIFDGATNDSSALLIQIQEGENVLSGSAKSLIKSSSPRITIRYTQAAGAANVYYGVIKAVPGLQPSAAPITTTAAPTTRTFSNPNFKHDPYLITHDAFILINQKTSGGVSALNNVGDKSLNAIAINFVSLLAVTTDASSTSSTRLSLGTLTPYFPFYSLKGPIWEMSAGDVISSVPRSGVTIDGNIDTALSNLVDLAFTVNKNETADSRRNVQRSIILLTAEWPTAGATLSDDVRRNFSAKGVDLLVVGYNLSSSEQSQLLRSDLRWYNAINTMKTDQTGVASFVNPFYFNDGSSSNYWCPPFPIINSPDNKYVLFQEPYNYAGPFHPTETWKTHDPYFGQTARYCNFANNAHTYNLPAGFQGMTVQVFFELEAGKDFLNFYDASNNLITSFTGYEISASTFYTETPTLRAQFISDNQSVFRGFYVTITPVPPTTPTTPKTV</sequence>
<dbReference type="OrthoDB" id="5815942at2759"/>
<dbReference type="SUPFAM" id="SSF53300">
    <property type="entry name" value="vWA-like"/>
    <property type="match status" value="1"/>
</dbReference>
<dbReference type="InterPro" id="IPR035914">
    <property type="entry name" value="Sperma_CUB_dom_sf"/>
</dbReference>
<reference evidence="3" key="1">
    <citation type="submission" date="2011-07" db="EMBL/GenBank/DDBJ databases">
        <authorList>
            <consortium name="Caenorhabditis brenneri Sequencing and Analysis Consortium"/>
            <person name="Wilson R.K."/>
        </authorList>
    </citation>
    <scope>NUCLEOTIDE SEQUENCE [LARGE SCALE GENOMIC DNA]</scope>
    <source>
        <strain evidence="3">PB2801</strain>
    </source>
</reference>
<organism evidence="3">
    <name type="scientific">Caenorhabditis brenneri</name>
    <name type="common">Nematode worm</name>
    <dbReference type="NCBI Taxonomy" id="135651"/>
    <lineage>
        <taxon>Eukaryota</taxon>
        <taxon>Metazoa</taxon>
        <taxon>Ecdysozoa</taxon>
        <taxon>Nematoda</taxon>
        <taxon>Chromadorea</taxon>
        <taxon>Rhabditida</taxon>
        <taxon>Rhabditina</taxon>
        <taxon>Rhabditomorpha</taxon>
        <taxon>Rhabditoidea</taxon>
        <taxon>Rhabditidae</taxon>
        <taxon>Peloderinae</taxon>
        <taxon>Caenorhabditis</taxon>
    </lineage>
</organism>
<protein>
    <recommendedName>
        <fullName evidence="4">CUB domain-containing protein</fullName>
    </recommendedName>
</protein>
<evidence type="ECO:0000256" key="1">
    <source>
        <dbReference type="SAM" id="SignalP"/>
    </source>
</evidence>
<dbReference type="AlphaFoldDB" id="G0N210"/>
<dbReference type="STRING" id="135651.G0N210"/>
<dbReference type="PANTHER" id="PTHR21690:SF2">
    <property type="entry name" value="CUB DOMAIN-CONTAINING PROTEIN-RELATED"/>
    <property type="match status" value="1"/>
</dbReference>
<dbReference type="SUPFAM" id="SSF49854">
    <property type="entry name" value="Spermadhesin, CUB domain"/>
    <property type="match status" value="1"/>
</dbReference>
<dbReference type="InParanoid" id="G0N210"/>
<dbReference type="eggNOG" id="ENOG502TG1S">
    <property type="taxonomic scope" value="Eukaryota"/>
</dbReference>